<evidence type="ECO:0000313" key="1">
    <source>
        <dbReference type="EMBL" id="MEB8514601.1"/>
    </source>
</evidence>
<proteinExistence type="predicted"/>
<dbReference type="EMBL" id="JAQGFR010000216">
    <property type="protein sequence ID" value="MEB8514601.1"/>
    <property type="molecule type" value="Genomic_DNA"/>
</dbReference>
<organism evidence="1 2">
    <name type="scientific">Acidithiobacillus ferriphilus</name>
    <dbReference type="NCBI Taxonomy" id="1689834"/>
    <lineage>
        <taxon>Bacteria</taxon>
        <taxon>Pseudomonadati</taxon>
        <taxon>Pseudomonadota</taxon>
        <taxon>Acidithiobacillia</taxon>
        <taxon>Acidithiobacillales</taxon>
        <taxon>Acidithiobacillaceae</taxon>
        <taxon>Acidithiobacillus</taxon>
    </lineage>
</organism>
<evidence type="ECO:0000313" key="2">
    <source>
        <dbReference type="Proteomes" id="UP001308776"/>
    </source>
</evidence>
<dbReference type="RefSeq" id="WP_155735254.1">
    <property type="nucleotide sequence ID" value="NZ_CP151686.1"/>
</dbReference>
<reference evidence="1 2" key="1">
    <citation type="submission" date="2022-11" db="EMBL/GenBank/DDBJ databases">
        <title>Comparative genomics analysis of Acidithiobacillus ferriphilus.</title>
        <authorList>
            <person name="Ma L."/>
        </authorList>
    </citation>
    <scope>NUCLEOTIDE SEQUENCE [LARGE SCALE GENOMIC DNA]</scope>
    <source>
        <strain evidence="1 2">DY15</strain>
    </source>
</reference>
<protein>
    <submittedName>
        <fullName evidence="1">Uncharacterized protein</fullName>
    </submittedName>
</protein>
<gene>
    <name evidence="1" type="ORF">OW717_11190</name>
</gene>
<accession>A0ABU6FSP4</accession>
<sequence>MWLLRMRVWLFIATTAFYPPEPGPGIDKARSVALLLAFVAAGLSGEFFHRGADALNSEECSWQIRK</sequence>
<comment type="caution">
    <text evidence="1">The sequence shown here is derived from an EMBL/GenBank/DDBJ whole genome shotgun (WGS) entry which is preliminary data.</text>
</comment>
<dbReference type="Proteomes" id="UP001308776">
    <property type="component" value="Unassembled WGS sequence"/>
</dbReference>
<keyword evidence="2" id="KW-1185">Reference proteome</keyword>
<name>A0ABU6FSP4_9PROT</name>